<protein>
    <submittedName>
        <fullName evidence="2">Uncharacterized protein</fullName>
    </submittedName>
</protein>
<comment type="caution">
    <text evidence="2">The sequence shown here is derived from an EMBL/GenBank/DDBJ whole genome shotgun (WGS) entry which is preliminary data.</text>
</comment>
<evidence type="ECO:0000313" key="2">
    <source>
        <dbReference type="EMBL" id="OHA96802.1"/>
    </source>
</evidence>
<dbReference type="AlphaFoldDB" id="A0A1G2THX7"/>
<organism evidence="2 3">
    <name type="scientific">Candidatus Zambryskibacteria bacterium RIFCSPHIGHO2_02_FULL_43_14</name>
    <dbReference type="NCBI Taxonomy" id="1802748"/>
    <lineage>
        <taxon>Bacteria</taxon>
        <taxon>Candidatus Zambryskiibacteriota</taxon>
    </lineage>
</organism>
<accession>A0A1G2THX7</accession>
<keyword evidence="1" id="KW-1133">Transmembrane helix</keyword>
<evidence type="ECO:0000313" key="3">
    <source>
        <dbReference type="Proteomes" id="UP000178175"/>
    </source>
</evidence>
<name>A0A1G2THX7_9BACT</name>
<feature type="transmembrane region" description="Helical" evidence="1">
    <location>
        <begin position="73"/>
        <end position="98"/>
    </location>
</feature>
<proteinExistence type="predicted"/>
<keyword evidence="1" id="KW-0812">Transmembrane</keyword>
<evidence type="ECO:0000256" key="1">
    <source>
        <dbReference type="SAM" id="Phobius"/>
    </source>
</evidence>
<gene>
    <name evidence="2" type="ORF">A3C70_00405</name>
</gene>
<dbReference type="Proteomes" id="UP000178175">
    <property type="component" value="Unassembled WGS sequence"/>
</dbReference>
<reference evidence="2 3" key="1">
    <citation type="journal article" date="2016" name="Nat. Commun.">
        <title>Thousands of microbial genomes shed light on interconnected biogeochemical processes in an aquifer system.</title>
        <authorList>
            <person name="Anantharaman K."/>
            <person name="Brown C.T."/>
            <person name="Hug L.A."/>
            <person name="Sharon I."/>
            <person name="Castelle C.J."/>
            <person name="Probst A.J."/>
            <person name="Thomas B.C."/>
            <person name="Singh A."/>
            <person name="Wilkins M.J."/>
            <person name="Karaoz U."/>
            <person name="Brodie E.L."/>
            <person name="Williams K.H."/>
            <person name="Hubbard S.S."/>
            <person name="Banfield J.F."/>
        </authorList>
    </citation>
    <scope>NUCLEOTIDE SEQUENCE [LARGE SCALE GENOMIC DNA]</scope>
</reference>
<keyword evidence="1" id="KW-0472">Membrane</keyword>
<dbReference type="EMBL" id="MHVR01000004">
    <property type="protein sequence ID" value="OHA96802.1"/>
    <property type="molecule type" value="Genomic_DNA"/>
</dbReference>
<sequence length="133" mass="15088">MNMKATTSSFLIIGLLFIAVFGLTALDHGMGHQQSNCAVSLMSNAPCPTSIENIMEHHVSAIQSLFNVPINTFVIFAILLVTVSLIGFAYLFKFLFLYSQFITERLREYRSEFNLTKYRLISWLSLFEHSPSI</sequence>